<accession>A0A834RSR3</accession>
<sequence>MLTFFKLPQLALIKISAISASFGGKMKTNSCTPGLSKNCIIPF</sequence>
<organism evidence="1 2">
    <name type="scientific">Pyrenophora tritici-repentis</name>
    <dbReference type="NCBI Taxonomy" id="45151"/>
    <lineage>
        <taxon>Eukaryota</taxon>
        <taxon>Fungi</taxon>
        <taxon>Dikarya</taxon>
        <taxon>Ascomycota</taxon>
        <taxon>Pezizomycotina</taxon>
        <taxon>Dothideomycetes</taxon>
        <taxon>Pleosporomycetidae</taxon>
        <taxon>Pleosporales</taxon>
        <taxon>Pleosporineae</taxon>
        <taxon>Pleosporaceae</taxon>
        <taxon>Pyrenophora</taxon>
    </lineage>
</organism>
<evidence type="ECO:0000313" key="1">
    <source>
        <dbReference type="EMBL" id="KAF7568947.1"/>
    </source>
</evidence>
<gene>
    <name evidence="1" type="ORF">PtrM4_113620</name>
</gene>
<dbReference type="AlphaFoldDB" id="A0A834RSR3"/>
<proteinExistence type="predicted"/>
<protein>
    <submittedName>
        <fullName evidence="1">Uncharacterized protein</fullName>
    </submittedName>
</protein>
<dbReference type="EMBL" id="NQIK02000006">
    <property type="protein sequence ID" value="KAF7568947.1"/>
    <property type="molecule type" value="Genomic_DNA"/>
</dbReference>
<dbReference type="KEGG" id="ptrr:90956940"/>
<comment type="caution">
    <text evidence="1">The sequence shown here is derived from an EMBL/GenBank/DDBJ whole genome shotgun (WGS) entry which is preliminary data.</text>
</comment>
<reference evidence="1" key="1">
    <citation type="journal article" date="2018" name="BMC Genomics">
        <title>Comparative genomics of the wheat fungal pathogen Pyrenophora tritici-repentis reveals chromosomal variations and genome plasticity.</title>
        <authorList>
            <person name="Moolhuijzen P."/>
            <person name="See P.T."/>
            <person name="Hane J.K."/>
            <person name="Shi G."/>
            <person name="Liu Z."/>
            <person name="Oliver R.P."/>
            <person name="Moffat C.S."/>
        </authorList>
    </citation>
    <scope>NUCLEOTIDE SEQUENCE [LARGE SCALE GENOMIC DNA]</scope>
    <source>
        <strain evidence="1">M4</strain>
    </source>
</reference>
<dbReference type="GeneID" id="90956940"/>
<dbReference type="RefSeq" id="XP_065961281.1">
    <property type="nucleotide sequence ID" value="XM_066108096.1"/>
</dbReference>
<dbReference type="Proteomes" id="UP000245464">
    <property type="component" value="Chromosome 6"/>
</dbReference>
<evidence type="ECO:0000313" key="2">
    <source>
        <dbReference type="Proteomes" id="UP000245464"/>
    </source>
</evidence>
<name>A0A834RSR3_9PLEO</name>